<accession>A0A501QJD1</accession>
<protein>
    <recommendedName>
        <fullName evidence="3">Lipoprotein</fullName>
    </recommendedName>
</protein>
<dbReference type="EMBL" id="VFJE01000049">
    <property type="protein sequence ID" value="TPD72187.1"/>
    <property type="molecule type" value="Genomic_DNA"/>
</dbReference>
<reference evidence="1 2" key="1">
    <citation type="submission" date="2019-06" db="EMBL/GenBank/DDBJ databases">
        <title>Flavobacterium sp. MaA-Y11 from geoumgang.</title>
        <authorList>
            <person name="Jeong S."/>
        </authorList>
    </citation>
    <scope>NUCLEOTIDE SEQUENCE [LARGE SCALE GENOMIC DNA]</scope>
    <source>
        <strain evidence="1 2">MaA-Y11</strain>
    </source>
</reference>
<dbReference type="Proteomes" id="UP000319175">
    <property type="component" value="Unassembled WGS sequence"/>
</dbReference>
<name>A0A501QJD1_9FLAO</name>
<organism evidence="1 2">
    <name type="scientific">Flavobacterium microcysteis</name>
    <dbReference type="NCBI Taxonomy" id="2596891"/>
    <lineage>
        <taxon>Bacteria</taxon>
        <taxon>Pseudomonadati</taxon>
        <taxon>Bacteroidota</taxon>
        <taxon>Flavobacteriia</taxon>
        <taxon>Flavobacteriales</taxon>
        <taxon>Flavobacteriaceae</taxon>
        <taxon>Flavobacterium</taxon>
    </lineage>
</organism>
<evidence type="ECO:0000313" key="1">
    <source>
        <dbReference type="EMBL" id="TPD72187.1"/>
    </source>
</evidence>
<dbReference type="PROSITE" id="PS51257">
    <property type="entry name" value="PROKAR_LIPOPROTEIN"/>
    <property type="match status" value="1"/>
</dbReference>
<dbReference type="OrthoDB" id="634553at2"/>
<evidence type="ECO:0000313" key="2">
    <source>
        <dbReference type="Proteomes" id="UP000319175"/>
    </source>
</evidence>
<evidence type="ECO:0008006" key="3">
    <source>
        <dbReference type="Google" id="ProtNLM"/>
    </source>
</evidence>
<comment type="caution">
    <text evidence="1">The sequence shown here is derived from an EMBL/GenBank/DDBJ whole genome shotgun (WGS) entry which is preliminary data.</text>
</comment>
<dbReference type="RefSeq" id="WP_139998372.1">
    <property type="nucleotide sequence ID" value="NZ_VFJE01000049.1"/>
</dbReference>
<gene>
    <name evidence="1" type="ORF">FJA49_02165</name>
</gene>
<keyword evidence="2" id="KW-1185">Reference proteome</keyword>
<dbReference type="AlphaFoldDB" id="A0A501QJD1"/>
<sequence>MKKLGLILFLCVAFFSCEKKKITHSFCFWKTEWYTNDEDSTLQSQMGVKHFYVRFFDVDWNPYDKEPRPVATLQVSYQSYATTEITPSIFITNNVLLNSSKEQLDTLAKNIQKRMRLVLDKIQEEESRKHAYDYAAKVNRPYESKLIDHIMEDEKKKGTKMPKEVLIDCDWTVKSKDNYFYLLEKLKQPDYKLSATIRLWQYKYFEKAGIPPVDKGLLMCYNLSSPSERKTENSIGTSREIQEYITHSDYKLPLDIALPIFSWSVVFRGDQFKGIISDNSIADFKKDTLNFKKTADNKYVFKSDMVIGESYFRNGDEIRIEQISDDEMEKMIRHIKKKIKLEDNAKITFFSWDTKFIQNYGTDKINSYYAQFER</sequence>
<proteinExistence type="predicted"/>